<dbReference type="EMBL" id="MCFE01000023">
    <property type="protein sequence ID" value="ORY05664.1"/>
    <property type="molecule type" value="Genomic_DNA"/>
</dbReference>
<keyword evidence="2" id="KW-0812">Transmembrane</keyword>
<dbReference type="Proteomes" id="UP000193498">
    <property type="component" value="Unassembled WGS sequence"/>
</dbReference>
<evidence type="ECO:0000256" key="1">
    <source>
        <dbReference type="SAM" id="MobiDB-lite"/>
    </source>
</evidence>
<evidence type="ECO:0000313" key="4">
    <source>
        <dbReference type="Proteomes" id="UP000193498"/>
    </source>
</evidence>
<name>A0A1Y1Z6B6_9FUNG</name>
<evidence type="ECO:0000313" key="3">
    <source>
        <dbReference type="EMBL" id="ORY05664.1"/>
    </source>
</evidence>
<keyword evidence="2" id="KW-1133">Transmembrane helix</keyword>
<dbReference type="InParanoid" id="A0A1Y1Z6B6"/>
<accession>A0A1Y1Z6B6</accession>
<gene>
    <name evidence="3" type="ORF">K493DRAFT_296415</name>
</gene>
<organism evidence="3 4">
    <name type="scientific">Basidiobolus meristosporus CBS 931.73</name>
    <dbReference type="NCBI Taxonomy" id="1314790"/>
    <lineage>
        <taxon>Eukaryota</taxon>
        <taxon>Fungi</taxon>
        <taxon>Fungi incertae sedis</taxon>
        <taxon>Zoopagomycota</taxon>
        <taxon>Entomophthoromycotina</taxon>
        <taxon>Basidiobolomycetes</taxon>
        <taxon>Basidiobolales</taxon>
        <taxon>Basidiobolaceae</taxon>
        <taxon>Basidiobolus</taxon>
    </lineage>
</organism>
<keyword evidence="4" id="KW-1185">Reference proteome</keyword>
<feature type="region of interest" description="Disordered" evidence="1">
    <location>
        <begin position="123"/>
        <end position="180"/>
    </location>
</feature>
<dbReference type="AlphaFoldDB" id="A0A1Y1Z6B6"/>
<protein>
    <submittedName>
        <fullName evidence="3">Uncharacterized protein</fullName>
    </submittedName>
</protein>
<proteinExistence type="predicted"/>
<evidence type="ECO:0000256" key="2">
    <source>
        <dbReference type="SAM" id="Phobius"/>
    </source>
</evidence>
<comment type="caution">
    <text evidence="3">The sequence shown here is derived from an EMBL/GenBank/DDBJ whole genome shotgun (WGS) entry which is preliminary data.</text>
</comment>
<reference evidence="3 4" key="1">
    <citation type="submission" date="2016-07" db="EMBL/GenBank/DDBJ databases">
        <title>Pervasive Adenine N6-methylation of Active Genes in Fungi.</title>
        <authorList>
            <consortium name="DOE Joint Genome Institute"/>
            <person name="Mondo S.J."/>
            <person name="Dannebaum R.O."/>
            <person name="Kuo R.C."/>
            <person name="Labutti K."/>
            <person name="Haridas S."/>
            <person name="Kuo A."/>
            <person name="Salamov A."/>
            <person name="Ahrendt S.R."/>
            <person name="Lipzen A."/>
            <person name="Sullivan W."/>
            <person name="Andreopoulos W.B."/>
            <person name="Clum A."/>
            <person name="Lindquist E."/>
            <person name="Daum C."/>
            <person name="Ramamoorthy G.K."/>
            <person name="Gryganskyi A."/>
            <person name="Culley D."/>
            <person name="Magnuson J.K."/>
            <person name="James T.Y."/>
            <person name="O'Malley M.A."/>
            <person name="Stajich J.E."/>
            <person name="Spatafora J.W."/>
            <person name="Visel A."/>
            <person name="Grigoriev I.V."/>
        </authorList>
    </citation>
    <scope>NUCLEOTIDE SEQUENCE [LARGE SCALE GENOMIC DNA]</scope>
    <source>
        <strain evidence="3 4">CBS 931.73</strain>
    </source>
</reference>
<keyword evidence="2" id="KW-0472">Membrane</keyword>
<sequence length="180" mass="20151">MAAACSPPIIVLSQLRAACIDLKYKKPTKSRVQPLSLSIFLWHMFLFIIAAVVLGSAVAVKACKGNQPGSKLQRLKSRLTQRSIKIQKRLAKRSHKIQRKLAKKSLKLQKKFPQCQFLRCPFESSNQTPSNSQLPPPLASMPREQSESLPIAKHQAKIPNELPPSYEAAVMNPATMKEKR</sequence>
<feature type="compositionally biased region" description="Polar residues" evidence="1">
    <location>
        <begin position="123"/>
        <end position="133"/>
    </location>
</feature>
<feature type="transmembrane region" description="Helical" evidence="2">
    <location>
        <begin position="41"/>
        <end position="63"/>
    </location>
</feature>